<dbReference type="InterPro" id="IPR044839">
    <property type="entry name" value="NDR1-like"/>
</dbReference>
<dbReference type="AlphaFoldDB" id="A0A1E5VDT6"/>
<evidence type="ECO:0000313" key="4">
    <source>
        <dbReference type="EMBL" id="OEL23308.1"/>
    </source>
</evidence>
<dbReference type="OrthoDB" id="684447at2759"/>
<accession>A0A1E5VDT6</accession>
<name>A0A1E5VDT6_9POAL</name>
<comment type="caution">
    <text evidence="4">The sequence shown here is derived from an EMBL/GenBank/DDBJ whole genome shotgun (WGS) entry which is preliminary data.</text>
</comment>
<evidence type="ECO:0000313" key="5">
    <source>
        <dbReference type="Proteomes" id="UP000095767"/>
    </source>
</evidence>
<evidence type="ECO:0000256" key="1">
    <source>
        <dbReference type="ARBA" id="ARBA00004370"/>
    </source>
</evidence>
<dbReference type="EMBL" id="LWDX02042865">
    <property type="protein sequence ID" value="OEL23308.1"/>
    <property type="molecule type" value="Genomic_DNA"/>
</dbReference>
<evidence type="ECO:0000256" key="2">
    <source>
        <dbReference type="ARBA" id="ARBA00023136"/>
    </source>
</evidence>
<protein>
    <recommendedName>
        <fullName evidence="6">Late embryogenesis abundant protein LEA-2 subgroup domain-containing protein</fullName>
    </recommendedName>
</protein>
<keyword evidence="5" id="KW-1185">Reference proteome</keyword>
<comment type="subcellular location">
    <subcellularLocation>
        <location evidence="1">Membrane</location>
    </subcellularLocation>
</comment>
<gene>
    <name evidence="4" type="ORF">BAE44_0015674</name>
</gene>
<keyword evidence="2 3" id="KW-0472">Membrane</keyword>
<dbReference type="GO" id="GO:0005886">
    <property type="term" value="C:plasma membrane"/>
    <property type="evidence" value="ECO:0007669"/>
    <property type="project" value="TreeGrafter"/>
</dbReference>
<sequence length="211" mass="23346">MRCCDYCCRCIPYSTRESIQRACIWFWLAAVVAAAVLAAAAFTVVRHVSITVEDASLSRFDLASSPEMALAYNLSLTLSISNRNWAMSIKHTKAFEAAYKFVDQQFDRVLIVDEGTVQHARETMVYHLSKCSESSYVALGSAGVAEYKKENKTQVFEVEVALSGEVSYTARVTKCKIEATCPLMLQLTSPGTAAVVFHKVDCMLAKPEKNC</sequence>
<dbReference type="GO" id="GO:0098542">
    <property type="term" value="P:defense response to other organism"/>
    <property type="evidence" value="ECO:0007669"/>
    <property type="project" value="InterPro"/>
</dbReference>
<evidence type="ECO:0008006" key="6">
    <source>
        <dbReference type="Google" id="ProtNLM"/>
    </source>
</evidence>
<organism evidence="4 5">
    <name type="scientific">Dichanthelium oligosanthes</name>
    <dbReference type="NCBI Taxonomy" id="888268"/>
    <lineage>
        <taxon>Eukaryota</taxon>
        <taxon>Viridiplantae</taxon>
        <taxon>Streptophyta</taxon>
        <taxon>Embryophyta</taxon>
        <taxon>Tracheophyta</taxon>
        <taxon>Spermatophyta</taxon>
        <taxon>Magnoliopsida</taxon>
        <taxon>Liliopsida</taxon>
        <taxon>Poales</taxon>
        <taxon>Poaceae</taxon>
        <taxon>PACMAD clade</taxon>
        <taxon>Panicoideae</taxon>
        <taxon>Panicodae</taxon>
        <taxon>Paniceae</taxon>
        <taxon>Dichantheliinae</taxon>
        <taxon>Dichanthelium</taxon>
    </lineage>
</organism>
<keyword evidence="3" id="KW-1133">Transmembrane helix</keyword>
<feature type="transmembrane region" description="Helical" evidence="3">
    <location>
        <begin position="24"/>
        <end position="45"/>
    </location>
</feature>
<keyword evidence="3" id="KW-0812">Transmembrane</keyword>
<proteinExistence type="predicted"/>
<dbReference type="PANTHER" id="PTHR31415">
    <property type="entry name" value="OS05G0367900 PROTEIN"/>
    <property type="match status" value="1"/>
</dbReference>
<dbReference type="Proteomes" id="UP000095767">
    <property type="component" value="Unassembled WGS sequence"/>
</dbReference>
<reference evidence="4 5" key="1">
    <citation type="submission" date="2016-09" db="EMBL/GenBank/DDBJ databases">
        <title>The draft genome of Dichanthelium oligosanthes: A C3 panicoid grass species.</title>
        <authorList>
            <person name="Studer A.J."/>
            <person name="Schnable J.C."/>
            <person name="Brutnell T.P."/>
        </authorList>
    </citation>
    <scope>NUCLEOTIDE SEQUENCE [LARGE SCALE GENOMIC DNA]</scope>
    <source>
        <strain evidence="5">cv. Kellogg 1175</strain>
        <tissue evidence="4">Leaf</tissue>
    </source>
</reference>
<evidence type="ECO:0000256" key="3">
    <source>
        <dbReference type="SAM" id="Phobius"/>
    </source>
</evidence>
<dbReference type="GO" id="GO:0009506">
    <property type="term" value="C:plasmodesma"/>
    <property type="evidence" value="ECO:0007669"/>
    <property type="project" value="TreeGrafter"/>
</dbReference>
<dbReference type="PANTHER" id="PTHR31415:SF6">
    <property type="entry name" value="LATE EMBRYOGENESIS ABUNDANT PROTEIN LEA-2 SUBGROUP DOMAIN-CONTAINING PROTEIN"/>
    <property type="match status" value="1"/>
</dbReference>